<evidence type="ECO:0000313" key="1">
    <source>
        <dbReference type="EMBL" id="TCU19518.1"/>
    </source>
</evidence>
<gene>
    <name evidence="1" type="ORF">EV131_113118</name>
</gene>
<accession>A0AAX2QEZ3</accession>
<proteinExistence type="predicted"/>
<protein>
    <submittedName>
        <fullName evidence="1">Uncharacterized protein</fullName>
    </submittedName>
</protein>
<dbReference type="EMBL" id="SMBI01000013">
    <property type="protein sequence ID" value="TCU19518.1"/>
    <property type="molecule type" value="Genomic_DNA"/>
</dbReference>
<comment type="caution">
    <text evidence="1">The sequence shown here is derived from an EMBL/GenBank/DDBJ whole genome shotgun (WGS) entry which is preliminary data.</text>
</comment>
<dbReference type="AlphaFoldDB" id="A0AAX2QEZ3"/>
<dbReference type="Proteomes" id="UP000295021">
    <property type="component" value="Unassembled WGS sequence"/>
</dbReference>
<organism evidence="1 2">
    <name type="scientific">Rhizobium laguerreae</name>
    <dbReference type="NCBI Taxonomy" id="1076926"/>
    <lineage>
        <taxon>Bacteria</taxon>
        <taxon>Pseudomonadati</taxon>
        <taxon>Pseudomonadota</taxon>
        <taxon>Alphaproteobacteria</taxon>
        <taxon>Hyphomicrobiales</taxon>
        <taxon>Rhizobiaceae</taxon>
        <taxon>Rhizobium/Agrobacterium group</taxon>
        <taxon>Rhizobium</taxon>
    </lineage>
</organism>
<reference evidence="1 2" key="1">
    <citation type="submission" date="2019-03" db="EMBL/GenBank/DDBJ databases">
        <title>Genomic Encyclopedia of Type Strains, Phase IV (KMG-V): Genome sequencing to study the core and pangenomes of soil and plant-associated prokaryotes.</title>
        <authorList>
            <person name="Whitman W."/>
        </authorList>
    </citation>
    <scope>NUCLEOTIDE SEQUENCE [LARGE SCALE GENOMIC DNA]</scope>
    <source>
        <strain evidence="1 2">FB403</strain>
    </source>
</reference>
<sequence length="56" mass="6175">MAAIQNAWGASGRLAMPDHQALLLVGNLKLYFRKASPRTFLRPVVGLANALVKLEW</sequence>
<name>A0AAX2QEZ3_9HYPH</name>
<evidence type="ECO:0000313" key="2">
    <source>
        <dbReference type="Proteomes" id="UP000295021"/>
    </source>
</evidence>